<protein>
    <submittedName>
        <fullName evidence="1">Uncharacterized protein</fullName>
    </submittedName>
</protein>
<comment type="caution">
    <text evidence="1">The sequence shown here is derived from an EMBL/GenBank/DDBJ whole genome shotgun (WGS) entry which is preliminary data.</text>
</comment>
<dbReference type="AlphaFoldDB" id="A0A0W8FGW8"/>
<proteinExistence type="predicted"/>
<sequence>MKSQGSLHTGGATERQHLSAIWSVIERCTDMAVIGQSP</sequence>
<reference evidence="1" key="1">
    <citation type="journal article" date="2015" name="Proc. Natl. Acad. Sci. U.S.A.">
        <title>Networks of energetic and metabolic interactions define dynamics in microbial communities.</title>
        <authorList>
            <person name="Embree M."/>
            <person name="Liu J.K."/>
            <person name="Al-Bassam M.M."/>
            <person name="Zengler K."/>
        </authorList>
    </citation>
    <scope>NUCLEOTIDE SEQUENCE</scope>
</reference>
<evidence type="ECO:0000313" key="1">
    <source>
        <dbReference type="EMBL" id="KUG20123.1"/>
    </source>
</evidence>
<gene>
    <name evidence="1" type="ORF">ASZ90_010146</name>
</gene>
<name>A0A0W8FGW8_9ZZZZ</name>
<organism evidence="1">
    <name type="scientific">hydrocarbon metagenome</name>
    <dbReference type="NCBI Taxonomy" id="938273"/>
    <lineage>
        <taxon>unclassified sequences</taxon>
        <taxon>metagenomes</taxon>
        <taxon>ecological metagenomes</taxon>
    </lineage>
</organism>
<dbReference type="EMBL" id="LNQE01001223">
    <property type="protein sequence ID" value="KUG20123.1"/>
    <property type="molecule type" value="Genomic_DNA"/>
</dbReference>
<accession>A0A0W8FGW8</accession>